<dbReference type="RefSeq" id="WP_136542491.1">
    <property type="nucleotide sequence ID" value="NZ_STGU01000011.1"/>
</dbReference>
<dbReference type="PANTHER" id="PTHR30629">
    <property type="entry name" value="PROPHAGE INTEGRASE"/>
    <property type="match status" value="1"/>
</dbReference>
<evidence type="ECO:0000259" key="6">
    <source>
        <dbReference type="PROSITE" id="PS51898"/>
    </source>
</evidence>
<dbReference type="InterPro" id="IPR011010">
    <property type="entry name" value="DNA_brk_join_enz"/>
</dbReference>
<keyword evidence="3 5" id="KW-0238">DNA-binding</keyword>
<dbReference type="EMBL" id="STGU01000011">
    <property type="protein sequence ID" value="THV33058.1"/>
    <property type="molecule type" value="Genomic_DNA"/>
</dbReference>
<dbReference type="InterPro" id="IPR038488">
    <property type="entry name" value="Integrase_DNA-bd_sf"/>
</dbReference>
<organism evidence="8 9">
    <name type="scientific">Rhizobium rosettiformans W3</name>
    <dbReference type="NCBI Taxonomy" id="538378"/>
    <lineage>
        <taxon>Bacteria</taxon>
        <taxon>Pseudomonadati</taxon>
        <taxon>Pseudomonadota</taxon>
        <taxon>Alphaproteobacteria</taxon>
        <taxon>Hyphomicrobiales</taxon>
        <taxon>Rhizobiaceae</taxon>
        <taxon>Rhizobium/Agrobacterium group</taxon>
        <taxon>Rhizobium</taxon>
    </lineage>
</organism>
<evidence type="ECO:0000256" key="3">
    <source>
        <dbReference type="ARBA" id="ARBA00023125"/>
    </source>
</evidence>
<evidence type="ECO:0000259" key="7">
    <source>
        <dbReference type="PROSITE" id="PS51900"/>
    </source>
</evidence>
<dbReference type="Proteomes" id="UP000307378">
    <property type="component" value="Unassembled WGS sequence"/>
</dbReference>
<dbReference type="Gene3D" id="3.30.160.390">
    <property type="entry name" value="Integrase, DNA-binding domain"/>
    <property type="match status" value="1"/>
</dbReference>
<feature type="domain" description="Core-binding (CB)" evidence="7">
    <location>
        <begin position="107"/>
        <end position="189"/>
    </location>
</feature>
<comment type="caution">
    <text evidence="8">The sequence shown here is derived from an EMBL/GenBank/DDBJ whole genome shotgun (WGS) entry which is preliminary data.</text>
</comment>
<keyword evidence="4" id="KW-0233">DNA recombination</keyword>
<dbReference type="InterPro" id="IPR053876">
    <property type="entry name" value="Phage_int_M"/>
</dbReference>
<feature type="domain" description="Tyr recombinase" evidence="6">
    <location>
        <begin position="210"/>
        <end position="407"/>
    </location>
</feature>
<dbReference type="Pfam" id="PF13356">
    <property type="entry name" value="Arm-DNA-bind_3"/>
    <property type="match status" value="1"/>
</dbReference>
<protein>
    <submittedName>
        <fullName evidence="8">DUF4102 domain-containing protein</fullName>
    </submittedName>
</protein>
<dbReference type="GO" id="GO:0003677">
    <property type="term" value="F:DNA binding"/>
    <property type="evidence" value="ECO:0007669"/>
    <property type="project" value="UniProtKB-UniRule"/>
</dbReference>
<dbReference type="InterPro" id="IPR010998">
    <property type="entry name" value="Integrase_recombinase_N"/>
</dbReference>
<dbReference type="Gene3D" id="1.10.150.130">
    <property type="match status" value="1"/>
</dbReference>
<dbReference type="AlphaFoldDB" id="A0A4S8PPU9"/>
<evidence type="ECO:0000313" key="9">
    <source>
        <dbReference type="Proteomes" id="UP000307378"/>
    </source>
</evidence>
<dbReference type="Gene3D" id="1.10.443.10">
    <property type="entry name" value="Intergrase catalytic core"/>
    <property type="match status" value="1"/>
</dbReference>
<comment type="similarity">
    <text evidence="1">Belongs to the 'phage' integrase family.</text>
</comment>
<dbReference type="InterPro" id="IPR013762">
    <property type="entry name" value="Integrase-like_cat_sf"/>
</dbReference>
<dbReference type="InterPro" id="IPR050808">
    <property type="entry name" value="Phage_Integrase"/>
</dbReference>
<dbReference type="GO" id="GO:0015074">
    <property type="term" value="P:DNA integration"/>
    <property type="evidence" value="ECO:0007669"/>
    <property type="project" value="UniProtKB-KW"/>
</dbReference>
<dbReference type="InterPro" id="IPR025166">
    <property type="entry name" value="Integrase_DNA_bind_dom"/>
</dbReference>
<dbReference type="InterPro" id="IPR044068">
    <property type="entry name" value="CB"/>
</dbReference>
<dbReference type="PANTHER" id="PTHR30629:SF2">
    <property type="entry name" value="PROPHAGE INTEGRASE INTS-RELATED"/>
    <property type="match status" value="1"/>
</dbReference>
<dbReference type="PROSITE" id="PS51900">
    <property type="entry name" value="CB"/>
    <property type="match status" value="1"/>
</dbReference>
<proteinExistence type="inferred from homology"/>
<dbReference type="Pfam" id="PF22022">
    <property type="entry name" value="Phage_int_M"/>
    <property type="match status" value="1"/>
</dbReference>
<gene>
    <name evidence="8" type="ORF">FAA86_17855</name>
</gene>
<evidence type="ECO:0000256" key="2">
    <source>
        <dbReference type="ARBA" id="ARBA00022908"/>
    </source>
</evidence>
<name>A0A4S8PPU9_9HYPH</name>
<evidence type="ECO:0000313" key="8">
    <source>
        <dbReference type="EMBL" id="THV33058.1"/>
    </source>
</evidence>
<dbReference type="InterPro" id="IPR002104">
    <property type="entry name" value="Integrase_catalytic"/>
</dbReference>
<evidence type="ECO:0000256" key="5">
    <source>
        <dbReference type="PROSITE-ProRule" id="PRU01248"/>
    </source>
</evidence>
<reference evidence="8 9" key="1">
    <citation type="submission" date="2019-04" db="EMBL/GenBank/DDBJ databases">
        <title>genome sequence of strain W3.</title>
        <authorList>
            <person name="Gao J."/>
            <person name="Sun J."/>
        </authorList>
    </citation>
    <scope>NUCLEOTIDE SEQUENCE [LARGE SCALE GENOMIC DNA]</scope>
    <source>
        <strain evidence="8 9">W3</strain>
    </source>
</reference>
<dbReference type="SUPFAM" id="SSF56349">
    <property type="entry name" value="DNA breaking-rejoining enzymes"/>
    <property type="match status" value="1"/>
</dbReference>
<dbReference type="CDD" id="cd00801">
    <property type="entry name" value="INT_P4_C"/>
    <property type="match status" value="1"/>
</dbReference>
<keyword evidence="2" id="KW-0229">DNA integration</keyword>
<dbReference type="Pfam" id="PF00589">
    <property type="entry name" value="Phage_integrase"/>
    <property type="match status" value="1"/>
</dbReference>
<dbReference type="GO" id="GO:0006310">
    <property type="term" value="P:DNA recombination"/>
    <property type="evidence" value="ECO:0007669"/>
    <property type="project" value="UniProtKB-KW"/>
</dbReference>
<evidence type="ECO:0000256" key="4">
    <source>
        <dbReference type="ARBA" id="ARBA00023172"/>
    </source>
</evidence>
<sequence>MAKPLTVKAVDAAKHGTNKDGEAIRVEYPDGGLPGLYLVVQPSGSKSWAIRYRAGGKPRKMTIGPYPVFGLAAAREAAGKALRAVSEGRDPGHEKKLTKAAQANDLTRIEAVLDDFVSRHVEVKNRPSSIKENKRLIEVEIKPKWKGRQMETITRREIITLLDEIADRGAPIIANRVHALLRKFFNWAIERDVIQASPVANVKAPAAEVARDRVLSHDEIRLVWLAADKVDWPFGPLVKLLLLTGQRRDEVASASWDEFTLDGPAPLWVIPKERAKNNQAHSVPLSKSAVEILQALPRIKGAESFILTTTGKSPVSGFSRAKDGIDAAMLAIARQEAAERGEDPEKVNLPEWRLHDLRRTAASGMAALGQPVHVVEAVLNHRSGTIKGVAAVYNRHDYLEEKRRALAAWASKVAEIVTGELSGAVVRLDTAKKRS</sequence>
<dbReference type="PROSITE" id="PS51898">
    <property type="entry name" value="TYR_RECOMBINASE"/>
    <property type="match status" value="1"/>
</dbReference>
<accession>A0A4S8PPU9</accession>
<evidence type="ECO:0000256" key="1">
    <source>
        <dbReference type="ARBA" id="ARBA00008857"/>
    </source>
</evidence>